<protein>
    <submittedName>
        <fullName evidence="1">Uncharacterized protein</fullName>
    </submittedName>
</protein>
<evidence type="ECO:0000313" key="1">
    <source>
        <dbReference type="EMBL" id="GGB48840.1"/>
    </source>
</evidence>
<comment type="caution">
    <text evidence="1">The sequence shown here is derived from an EMBL/GenBank/DDBJ whole genome shotgun (WGS) entry which is preliminary data.</text>
</comment>
<dbReference type="AlphaFoldDB" id="A0A916X0L6"/>
<proteinExistence type="predicted"/>
<evidence type="ECO:0000313" key="2">
    <source>
        <dbReference type="Proteomes" id="UP000621454"/>
    </source>
</evidence>
<dbReference type="Proteomes" id="UP000621454">
    <property type="component" value="Unassembled WGS sequence"/>
</dbReference>
<reference evidence="1" key="1">
    <citation type="journal article" date="2014" name="Int. J. Syst. Evol. Microbiol.">
        <title>Complete genome sequence of Corynebacterium casei LMG S-19264T (=DSM 44701T), isolated from a smear-ripened cheese.</title>
        <authorList>
            <consortium name="US DOE Joint Genome Institute (JGI-PGF)"/>
            <person name="Walter F."/>
            <person name="Albersmeier A."/>
            <person name="Kalinowski J."/>
            <person name="Ruckert C."/>
        </authorList>
    </citation>
    <scope>NUCLEOTIDE SEQUENCE</scope>
    <source>
        <strain evidence="1">CGMCC 1.12827</strain>
    </source>
</reference>
<organism evidence="1 2">
    <name type="scientific">Gordonia jinhuaensis</name>
    <dbReference type="NCBI Taxonomy" id="1517702"/>
    <lineage>
        <taxon>Bacteria</taxon>
        <taxon>Bacillati</taxon>
        <taxon>Actinomycetota</taxon>
        <taxon>Actinomycetes</taxon>
        <taxon>Mycobacteriales</taxon>
        <taxon>Gordoniaceae</taxon>
        <taxon>Gordonia</taxon>
    </lineage>
</organism>
<gene>
    <name evidence="1" type="ORF">GCM10011489_39880</name>
</gene>
<dbReference type="EMBL" id="BMGC01000085">
    <property type="protein sequence ID" value="GGB48840.1"/>
    <property type="molecule type" value="Genomic_DNA"/>
</dbReference>
<reference evidence="1" key="2">
    <citation type="submission" date="2020-09" db="EMBL/GenBank/DDBJ databases">
        <authorList>
            <person name="Sun Q."/>
            <person name="Zhou Y."/>
        </authorList>
    </citation>
    <scope>NUCLEOTIDE SEQUENCE</scope>
    <source>
        <strain evidence="1">CGMCC 1.12827</strain>
    </source>
</reference>
<sequence>MCWKHYQRRRRRGLPLPPKQRYGSFVAEALELHEQAKAAYEDRRDAWAIGYGTERDLYASEVEPKPLYSDALKSTSREWRARETDSNAS</sequence>
<accession>A0A916X0L6</accession>
<keyword evidence="2" id="KW-1185">Reference proteome</keyword>
<name>A0A916X0L6_9ACTN</name>